<evidence type="ECO:0000313" key="2">
    <source>
        <dbReference type="EMBL" id="VDI02286.1"/>
    </source>
</evidence>
<evidence type="ECO:0000256" key="1">
    <source>
        <dbReference type="SAM" id="MobiDB-lite"/>
    </source>
</evidence>
<dbReference type="AlphaFoldDB" id="A0A8B6CBG5"/>
<organism evidence="2 3">
    <name type="scientific">Mytilus galloprovincialis</name>
    <name type="common">Mediterranean mussel</name>
    <dbReference type="NCBI Taxonomy" id="29158"/>
    <lineage>
        <taxon>Eukaryota</taxon>
        <taxon>Metazoa</taxon>
        <taxon>Spiralia</taxon>
        <taxon>Lophotrochozoa</taxon>
        <taxon>Mollusca</taxon>
        <taxon>Bivalvia</taxon>
        <taxon>Autobranchia</taxon>
        <taxon>Pteriomorphia</taxon>
        <taxon>Mytilida</taxon>
        <taxon>Mytiloidea</taxon>
        <taxon>Mytilidae</taxon>
        <taxon>Mytilinae</taxon>
        <taxon>Mytilus</taxon>
    </lineage>
</organism>
<gene>
    <name evidence="2" type="ORF">MGAL_10B051818</name>
</gene>
<protein>
    <submittedName>
        <fullName evidence="2">Uncharacterized protein</fullName>
    </submittedName>
</protein>
<keyword evidence="3" id="KW-1185">Reference proteome</keyword>
<evidence type="ECO:0000313" key="3">
    <source>
        <dbReference type="Proteomes" id="UP000596742"/>
    </source>
</evidence>
<name>A0A8B6CBG5_MYTGA</name>
<dbReference type="Proteomes" id="UP000596742">
    <property type="component" value="Unassembled WGS sequence"/>
</dbReference>
<reference evidence="2" key="1">
    <citation type="submission" date="2018-11" db="EMBL/GenBank/DDBJ databases">
        <authorList>
            <person name="Alioto T."/>
            <person name="Alioto T."/>
        </authorList>
    </citation>
    <scope>NUCLEOTIDE SEQUENCE</scope>
</reference>
<accession>A0A8B6CBG5</accession>
<comment type="caution">
    <text evidence="2">The sequence shown here is derived from an EMBL/GenBank/DDBJ whole genome shotgun (WGS) entry which is preliminary data.</text>
</comment>
<feature type="region of interest" description="Disordered" evidence="1">
    <location>
        <begin position="1"/>
        <end position="31"/>
    </location>
</feature>
<sequence length="72" mass="7907">MAETKPKQTSLQDELAAADRRSKSGSTNSEWPQPILASISAVKSVISTSKPVTLKFRQRKIIILLLITCKPV</sequence>
<proteinExistence type="predicted"/>
<dbReference type="EMBL" id="UYJE01001447">
    <property type="protein sequence ID" value="VDI02286.1"/>
    <property type="molecule type" value="Genomic_DNA"/>
</dbReference>